<dbReference type="AlphaFoldDB" id="A0AAV9UKJ8"/>
<gene>
    <name evidence="1" type="ORF">TWF696_007498</name>
</gene>
<comment type="caution">
    <text evidence="1">The sequence shown here is derived from an EMBL/GenBank/DDBJ whole genome shotgun (WGS) entry which is preliminary data.</text>
</comment>
<proteinExistence type="predicted"/>
<protein>
    <submittedName>
        <fullName evidence="1">Uncharacterized protein</fullName>
    </submittedName>
</protein>
<evidence type="ECO:0000313" key="1">
    <source>
        <dbReference type="EMBL" id="KAK6343842.1"/>
    </source>
</evidence>
<dbReference type="EMBL" id="JAVHNQ010000006">
    <property type="protein sequence ID" value="KAK6343842.1"/>
    <property type="molecule type" value="Genomic_DNA"/>
</dbReference>
<sequence>MQVEFLDIIQTNRETATKLELDTWIQEQLKIHLGNIRRHCMDISSGKIAMPDGHYLLMIRIDPTHPAIGPLWVEFIDETHDRFEATVTSIREFLKTTGLKSFGNTSYHDIFDAADRKLQGMIGVGCRLQELTLALVDETLDYGMRYQPFTEEDMCVISNVLENIQNADGSLEQSAALRQESIEILRCARRVFSNDRLKPLQARYEEIIPKSQYPRPRHIITDGNESSEESKRQLINHIFYIEHHVLSIWRELFYSMEYCLTAQNTCFYWVDSMMKEYRATIETIRKIKKSPDVRHYIDMKEKRAGGSLLS</sequence>
<name>A0AAV9UKJ8_9PEZI</name>
<evidence type="ECO:0000313" key="2">
    <source>
        <dbReference type="Proteomes" id="UP001375240"/>
    </source>
</evidence>
<reference evidence="1 2" key="1">
    <citation type="submission" date="2019-10" db="EMBL/GenBank/DDBJ databases">
        <authorList>
            <person name="Palmer J.M."/>
        </authorList>
    </citation>
    <scope>NUCLEOTIDE SEQUENCE [LARGE SCALE GENOMIC DNA]</scope>
    <source>
        <strain evidence="1 2">TWF696</strain>
    </source>
</reference>
<organism evidence="1 2">
    <name type="scientific">Orbilia brochopaga</name>
    <dbReference type="NCBI Taxonomy" id="3140254"/>
    <lineage>
        <taxon>Eukaryota</taxon>
        <taxon>Fungi</taxon>
        <taxon>Dikarya</taxon>
        <taxon>Ascomycota</taxon>
        <taxon>Pezizomycotina</taxon>
        <taxon>Orbiliomycetes</taxon>
        <taxon>Orbiliales</taxon>
        <taxon>Orbiliaceae</taxon>
        <taxon>Orbilia</taxon>
    </lineage>
</organism>
<keyword evidence="2" id="KW-1185">Reference proteome</keyword>
<dbReference type="Proteomes" id="UP001375240">
    <property type="component" value="Unassembled WGS sequence"/>
</dbReference>
<accession>A0AAV9UKJ8</accession>